<feature type="compositionally biased region" description="Polar residues" evidence="1">
    <location>
        <begin position="139"/>
        <end position="165"/>
    </location>
</feature>
<feature type="region of interest" description="Disordered" evidence="1">
    <location>
        <begin position="1"/>
        <end position="20"/>
    </location>
</feature>
<keyword evidence="3" id="KW-1185">Reference proteome</keyword>
<evidence type="ECO:0000256" key="1">
    <source>
        <dbReference type="SAM" id="MobiDB-lite"/>
    </source>
</evidence>
<feature type="compositionally biased region" description="Low complexity" evidence="1">
    <location>
        <begin position="535"/>
        <end position="545"/>
    </location>
</feature>
<organism evidence="2 3">
    <name type="scientific">Cutaneotrichosporon cavernicola</name>
    <dbReference type="NCBI Taxonomy" id="279322"/>
    <lineage>
        <taxon>Eukaryota</taxon>
        <taxon>Fungi</taxon>
        <taxon>Dikarya</taxon>
        <taxon>Basidiomycota</taxon>
        <taxon>Agaricomycotina</taxon>
        <taxon>Tremellomycetes</taxon>
        <taxon>Trichosporonales</taxon>
        <taxon>Trichosporonaceae</taxon>
        <taxon>Cutaneotrichosporon</taxon>
    </lineage>
</organism>
<name>A0AA48L4R7_9TREE</name>
<dbReference type="EMBL" id="AP028215">
    <property type="protein sequence ID" value="BEI91959.1"/>
    <property type="molecule type" value="Genomic_DNA"/>
</dbReference>
<dbReference type="KEGG" id="ccac:CcaHIS019_0407790"/>
<feature type="region of interest" description="Disordered" evidence="1">
    <location>
        <begin position="521"/>
        <end position="545"/>
    </location>
</feature>
<accession>A0AA48L4R7</accession>
<dbReference type="RefSeq" id="XP_060457224.1">
    <property type="nucleotide sequence ID" value="XM_060600651.1"/>
</dbReference>
<sequence length="545" mass="59486">MSIPNPAFSRPSERRNLVPQTPVPAYTAAVPTYITAAPTYAYAAPTLRTDGSDGMNTNTLASSDIFDSRSSSASNYTAETNLGIPSNPLASTLTSLATTMESMRGQDSPAAHTTMARLSSTMTALATAITSMHDVAPTTPGSGEWQSNQPVFPNNYTNPYQNQAREPQWDRYPSQREYDGRIDSQDSFHSFPREVEAPHMAIDELRAEQAKLRALERNRPQGQVNLSPPPQGLQSPRPLPNFPIPAAILAPERPNLDEGQTAVPLATQHQLFAQSMATLLDALDNMGSDVHSVRRTVIEREAAFGREVTRFFHELDSAHLTSQRVEFLCTFGKRCLLAQLANTTAVTAAIEGVVGLHEAAKEQATQLADIAASLGKTRTQLEAAASASADREATLALENKRVVGEKDRIVAEKDRIVGQLQAVHSAAGEHDKAIANERTERDARVTELKKDLARLADTLNSSVEELDLIRQKGATPENWRAAENIRTQLRWAKEKVQRNTNDKEQNLSHTMSARLALVAPQAGADTIKGRRPRAPGRLPLSTVDE</sequence>
<proteinExistence type="predicted"/>
<dbReference type="Proteomes" id="UP001233271">
    <property type="component" value="Chromosome 4"/>
</dbReference>
<feature type="region of interest" description="Disordered" evidence="1">
    <location>
        <begin position="138"/>
        <end position="170"/>
    </location>
</feature>
<dbReference type="GeneID" id="85495829"/>
<gene>
    <name evidence="2" type="ORF">CcaverHIS019_0407790</name>
</gene>
<evidence type="ECO:0000313" key="2">
    <source>
        <dbReference type="EMBL" id="BEI91959.1"/>
    </source>
</evidence>
<protein>
    <submittedName>
        <fullName evidence="2">Uncharacterized protein</fullName>
    </submittedName>
</protein>
<reference evidence="2" key="1">
    <citation type="journal article" date="2023" name="BMC Genomics">
        <title>Chromosome-level genome assemblies of Cutaneotrichosporon spp. (Trichosporonales, Basidiomycota) reveal imbalanced evolution between nucleotide sequences and chromosome synteny.</title>
        <authorList>
            <person name="Kobayashi Y."/>
            <person name="Kayamori A."/>
            <person name="Aoki K."/>
            <person name="Shiwa Y."/>
            <person name="Matsutani M."/>
            <person name="Fujita N."/>
            <person name="Sugita T."/>
            <person name="Iwasaki W."/>
            <person name="Tanaka N."/>
            <person name="Takashima M."/>
        </authorList>
    </citation>
    <scope>NUCLEOTIDE SEQUENCE</scope>
    <source>
        <strain evidence="2">HIS019</strain>
    </source>
</reference>
<evidence type="ECO:0000313" key="3">
    <source>
        <dbReference type="Proteomes" id="UP001233271"/>
    </source>
</evidence>
<dbReference type="AlphaFoldDB" id="A0AA48L4R7"/>